<dbReference type="RefSeq" id="WP_153820837.1">
    <property type="nucleotide sequence ID" value="NZ_WJIE01000005.1"/>
</dbReference>
<dbReference type="Proteomes" id="UP000440224">
    <property type="component" value="Unassembled WGS sequence"/>
</dbReference>
<sequence>MLRARAIAPLLCLSLLASPPASAAPKHRIVFRLDYDAPPDASCPDAEEVALQMAAEFGYLVVRPGAPGVVRVDVQKVKNGFQAEIRAPRMIEGAEPWRGVSDVQGTCRELAYDVATLVLLLLGPRAWPGEAPPAHLAAPPEEVATSPGSICLPAPNAEVAASPAAEVVPVPPPLAVTKAKADRTLGIYVERDIPKQENPYAYDDPAANAEKEPMRGFVGVGPVVVFGAATWAPAVGASITGGLRLHEHMSVELEGRAAWLAGDVKGNPISTMTAGGLLGLCGNWRWVFGCGLGHLGVVTVSGDDGYFRGGSEVFLRPGFGGRAGVAFDLGPAWDLRLSGDVLGVSRGTRIVVGQTVLAEQPAVMVGTSLALLRKF</sequence>
<keyword evidence="1" id="KW-0732">Signal</keyword>
<organism evidence="2 3">
    <name type="scientific">Polyangium spumosum</name>
    <dbReference type="NCBI Taxonomy" id="889282"/>
    <lineage>
        <taxon>Bacteria</taxon>
        <taxon>Pseudomonadati</taxon>
        <taxon>Myxococcota</taxon>
        <taxon>Polyangia</taxon>
        <taxon>Polyangiales</taxon>
        <taxon>Polyangiaceae</taxon>
        <taxon>Polyangium</taxon>
    </lineage>
</organism>
<keyword evidence="3" id="KW-1185">Reference proteome</keyword>
<dbReference type="EMBL" id="WJIE01000005">
    <property type="protein sequence ID" value="MRG94002.1"/>
    <property type="molecule type" value="Genomic_DNA"/>
</dbReference>
<evidence type="ECO:0000313" key="3">
    <source>
        <dbReference type="Proteomes" id="UP000440224"/>
    </source>
</evidence>
<dbReference type="AlphaFoldDB" id="A0A6N7PPA6"/>
<proteinExistence type="predicted"/>
<protein>
    <submittedName>
        <fullName evidence="2">Uncharacterized protein</fullName>
    </submittedName>
</protein>
<evidence type="ECO:0000313" key="2">
    <source>
        <dbReference type="EMBL" id="MRG94002.1"/>
    </source>
</evidence>
<feature type="signal peptide" evidence="1">
    <location>
        <begin position="1"/>
        <end position="23"/>
    </location>
</feature>
<feature type="chain" id="PRO_5026769866" evidence="1">
    <location>
        <begin position="24"/>
        <end position="375"/>
    </location>
</feature>
<gene>
    <name evidence="2" type="ORF">GF068_19070</name>
</gene>
<evidence type="ECO:0000256" key="1">
    <source>
        <dbReference type="SAM" id="SignalP"/>
    </source>
</evidence>
<dbReference type="OrthoDB" id="5503549at2"/>
<accession>A0A6N7PPA6</accession>
<comment type="caution">
    <text evidence="2">The sequence shown here is derived from an EMBL/GenBank/DDBJ whole genome shotgun (WGS) entry which is preliminary data.</text>
</comment>
<name>A0A6N7PPA6_9BACT</name>
<reference evidence="2 3" key="1">
    <citation type="submission" date="2019-10" db="EMBL/GenBank/DDBJ databases">
        <title>A soil myxobacterium in the family Polyangiaceae.</title>
        <authorList>
            <person name="Li Y."/>
            <person name="Wang J."/>
        </authorList>
    </citation>
    <scope>NUCLEOTIDE SEQUENCE [LARGE SCALE GENOMIC DNA]</scope>
    <source>
        <strain evidence="2 3">DSM 14734</strain>
    </source>
</reference>